<dbReference type="OrthoDB" id="550012at2759"/>
<dbReference type="Pfam" id="PF11822">
    <property type="entry name" value="BTB_SANBR"/>
    <property type="match status" value="1"/>
</dbReference>
<dbReference type="VEuPathDB" id="TriTrypDB:LdBPK_281760.1"/>
<sequence length="622" mass="66638">MHISNTTFLEMTSSASSAMVEITVQDPATHHERAFLCALGPLRTHMRYFEPLIQRQINEAKVSPPPESSSSLAVAFTLRARCDHATFQWLMNWISGKAPQITNSNVVSICLSSSFLQMQELSDNALMYLSAHLKEIVPSSFDLTNLPTHLVLRLSHMVRDIDLAAALLRLHEERSANHPNRAFVASLLQHYVCHKVGVADGAEVSLQTDAAATASSDTNGGAWSPAGLPATHSGQLTLPPTCGLRWCCLCATLFDEGELDRLGRTSQLSGPECPAQSGPASHTGGRAHHASIAGRGWRVGPRGEVFATHAAARHTTPVILEAPPALKGSEVSAPTLAAEAAPPLTAELERWAWRIIGAIRYAGCRRCFHLVSLLDVSKHWCSELPRKFSSPDNVAEDFKHLIRWFDYCAEHNVYEREGGLTPMRYSGPAHALAEEVVEVPTFGSKPESVSRGASATAAESHNGVRAAGLEVTGAVAVRSAGGNSFTALASPHSTDICLWATMPFYVKEVMSENVVDIDILNYVERQHRFGSEAQQRRASAAQNYSVMRLSISPVVTGTARGHAGGQLVSSSSSPRPLSSIGGTSGGGAASRFKGNSSGGARGGRPRADPHTSPYGSLSSTHR</sequence>
<feature type="domain" description="SANT and BTB" evidence="2">
    <location>
        <begin position="20"/>
        <end position="126"/>
    </location>
</feature>
<dbReference type="EMBL" id="CP029527">
    <property type="protein sequence ID" value="AYU80329.1"/>
    <property type="molecule type" value="Genomic_DNA"/>
</dbReference>
<accession>A0A3Q8IDU2</accession>
<gene>
    <name evidence="3" type="ORF">LdCL_280022500</name>
</gene>
<reference evidence="3 4" key="1">
    <citation type="journal article" date="2018" name="Sci. Rep.">
        <title>A complete Leishmania donovani reference genome identifies novel genetic variations associated with virulence.</title>
        <authorList>
            <person name="Lypaczewski P."/>
            <person name="Hoshizaki J."/>
            <person name="Zhang W.-W."/>
            <person name="McCall L.-I."/>
            <person name="Torcivia-Rodriguez J."/>
            <person name="Simonyan V."/>
            <person name="Kaur A."/>
            <person name="Dewar K."/>
            <person name="Matlashewski G."/>
        </authorList>
    </citation>
    <scope>NUCLEOTIDE SEQUENCE [LARGE SCALE GENOMIC DNA]</scope>
    <source>
        <strain evidence="3 4">LdCL</strain>
    </source>
</reference>
<proteinExistence type="predicted"/>
<feature type="region of interest" description="Disordered" evidence="1">
    <location>
        <begin position="560"/>
        <end position="622"/>
    </location>
</feature>
<evidence type="ECO:0000313" key="3">
    <source>
        <dbReference type="EMBL" id="AYU80329.1"/>
    </source>
</evidence>
<evidence type="ECO:0000256" key="1">
    <source>
        <dbReference type="SAM" id="MobiDB-lite"/>
    </source>
</evidence>
<dbReference type="PANTHER" id="PTHR20946">
    <property type="entry name" value="SANT AND BTB DOMAIN REGULATOR OF CLASS SWITCH RECOMBINATION"/>
    <property type="match status" value="1"/>
</dbReference>
<dbReference type="VEuPathDB" id="TriTrypDB:LdCL_280022500"/>
<dbReference type="PANTHER" id="PTHR20946:SF0">
    <property type="entry name" value="SANT AND BTB DOMAIN REGULATOR OF CLASS SWITCH RECOMBINATION"/>
    <property type="match status" value="1"/>
</dbReference>
<dbReference type="InterPro" id="IPR045902">
    <property type="entry name" value="SANBR-like"/>
</dbReference>
<dbReference type="InterPro" id="IPR021777">
    <property type="entry name" value="SANBR_BTB"/>
</dbReference>
<evidence type="ECO:0000259" key="2">
    <source>
        <dbReference type="Pfam" id="PF11822"/>
    </source>
</evidence>
<evidence type="ECO:0000313" key="4">
    <source>
        <dbReference type="Proteomes" id="UP000274082"/>
    </source>
</evidence>
<protein>
    <recommendedName>
        <fullName evidence="2">SANT and BTB domain-containing protein</fullName>
    </recommendedName>
</protein>
<dbReference type="AlphaFoldDB" id="A0A3Q8IDU2"/>
<feature type="region of interest" description="Disordered" evidence="1">
    <location>
        <begin position="265"/>
        <end position="294"/>
    </location>
</feature>
<dbReference type="Proteomes" id="UP000274082">
    <property type="component" value="Chromosome 28"/>
</dbReference>
<keyword evidence="4" id="KW-1185">Reference proteome</keyword>
<name>A0A3Q8IDU2_LEIDO</name>
<dbReference type="VEuPathDB" id="TriTrypDB:LDHU3_28.2290"/>
<feature type="compositionally biased region" description="Polar residues" evidence="1">
    <location>
        <begin position="613"/>
        <end position="622"/>
    </location>
</feature>
<feature type="compositionally biased region" description="Low complexity" evidence="1">
    <location>
        <begin position="569"/>
        <end position="581"/>
    </location>
</feature>
<organism evidence="3 4">
    <name type="scientific">Leishmania donovani</name>
    <dbReference type="NCBI Taxonomy" id="5661"/>
    <lineage>
        <taxon>Eukaryota</taxon>
        <taxon>Discoba</taxon>
        <taxon>Euglenozoa</taxon>
        <taxon>Kinetoplastea</taxon>
        <taxon>Metakinetoplastina</taxon>
        <taxon>Trypanosomatida</taxon>
        <taxon>Trypanosomatidae</taxon>
        <taxon>Leishmaniinae</taxon>
        <taxon>Leishmania</taxon>
    </lineage>
</organism>